<name>A0ABS8SPE5_DATST</name>
<dbReference type="InterPro" id="IPR045261">
    <property type="entry name" value="MORC_ATPase"/>
</dbReference>
<keyword evidence="3" id="KW-1185">Reference proteome</keyword>
<proteinExistence type="predicted"/>
<comment type="caution">
    <text evidence="2">The sequence shown here is derived from an EMBL/GenBank/DDBJ whole genome shotgun (WGS) entry which is preliminary data.</text>
</comment>
<protein>
    <submittedName>
        <fullName evidence="2">Uncharacterized protein</fullName>
    </submittedName>
</protein>
<accession>A0ABS8SPE5</accession>
<sequence>MQPEYQASSLRQHVESTGHSGTTLSDKEHSPIDSSSLYSMSPICPAPLCRQFWKAGNYDSGLISKDARNGTNFLRIHPKFLHSNATSHKWAFGAIAELLDNAVDEVNCCSSFLVFLCFVCFIIWKS</sequence>
<evidence type="ECO:0000256" key="1">
    <source>
        <dbReference type="SAM" id="MobiDB-lite"/>
    </source>
</evidence>
<dbReference type="EMBL" id="JACEIK010000668">
    <property type="protein sequence ID" value="MCD7460654.1"/>
    <property type="molecule type" value="Genomic_DNA"/>
</dbReference>
<dbReference type="PANTHER" id="PTHR23336">
    <property type="entry name" value="ZINC FINGER CW-TYPE COILED-COIL DOMAIN PROTEIN 3"/>
    <property type="match status" value="1"/>
</dbReference>
<evidence type="ECO:0000313" key="3">
    <source>
        <dbReference type="Proteomes" id="UP000823775"/>
    </source>
</evidence>
<reference evidence="2 3" key="1">
    <citation type="journal article" date="2021" name="BMC Genomics">
        <title>Datura genome reveals duplications of psychoactive alkaloid biosynthetic genes and high mutation rate following tissue culture.</title>
        <authorList>
            <person name="Rajewski A."/>
            <person name="Carter-House D."/>
            <person name="Stajich J."/>
            <person name="Litt A."/>
        </authorList>
    </citation>
    <scope>NUCLEOTIDE SEQUENCE [LARGE SCALE GENOMIC DNA]</scope>
    <source>
        <strain evidence="2">AR-01</strain>
    </source>
</reference>
<feature type="region of interest" description="Disordered" evidence="1">
    <location>
        <begin position="1"/>
        <end position="34"/>
    </location>
</feature>
<dbReference type="PANTHER" id="PTHR23336:SF74">
    <property type="entry name" value="MORC S5 DOMAIN-CONTAINING PROTEIN"/>
    <property type="match status" value="1"/>
</dbReference>
<dbReference type="Proteomes" id="UP000823775">
    <property type="component" value="Unassembled WGS sequence"/>
</dbReference>
<evidence type="ECO:0000313" key="2">
    <source>
        <dbReference type="EMBL" id="MCD7460654.1"/>
    </source>
</evidence>
<feature type="compositionally biased region" description="Polar residues" evidence="1">
    <location>
        <begin position="1"/>
        <end position="24"/>
    </location>
</feature>
<organism evidence="2 3">
    <name type="scientific">Datura stramonium</name>
    <name type="common">Jimsonweed</name>
    <name type="synonym">Common thornapple</name>
    <dbReference type="NCBI Taxonomy" id="4076"/>
    <lineage>
        <taxon>Eukaryota</taxon>
        <taxon>Viridiplantae</taxon>
        <taxon>Streptophyta</taxon>
        <taxon>Embryophyta</taxon>
        <taxon>Tracheophyta</taxon>
        <taxon>Spermatophyta</taxon>
        <taxon>Magnoliopsida</taxon>
        <taxon>eudicotyledons</taxon>
        <taxon>Gunneridae</taxon>
        <taxon>Pentapetalae</taxon>
        <taxon>asterids</taxon>
        <taxon>lamiids</taxon>
        <taxon>Solanales</taxon>
        <taxon>Solanaceae</taxon>
        <taxon>Solanoideae</taxon>
        <taxon>Datureae</taxon>
        <taxon>Datura</taxon>
    </lineage>
</organism>
<gene>
    <name evidence="2" type="ORF">HAX54_044067</name>
</gene>